<dbReference type="Proteomes" id="UP001140949">
    <property type="component" value="Unassembled WGS sequence"/>
</dbReference>
<dbReference type="EMBL" id="JANAVB010035420">
    <property type="protein sequence ID" value="KAJ6805357.1"/>
    <property type="molecule type" value="Genomic_DNA"/>
</dbReference>
<evidence type="ECO:0000313" key="2">
    <source>
        <dbReference type="Proteomes" id="UP001140949"/>
    </source>
</evidence>
<protein>
    <submittedName>
        <fullName evidence="1">Uncharacterized protein</fullName>
    </submittedName>
</protein>
<dbReference type="AlphaFoldDB" id="A0AAX6EMI0"/>
<comment type="caution">
    <text evidence="1">The sequence shown here is derived from an EMBL/GenBank/DDBJ whole genome shotgun (WGS) entry which is preliminary data.</text>
</comment>
<evidence type="ECO:0000313" key="1">
    <source>
        <dbReference type="EMBL" id="KAJ6805357.1"/>
    </source>
</evidence>
<gene>
    <name evidence="1" type="ORF">M6B38_179475</name>
</gene>
<reference evidence="1" key="1">
    <citation type="journal article" date="2023" name="GigaByte">
        <title>Genome assembly of the bearded iris, Iris pallida Lam.</title>
        <authorList>
            <person name="Bruccoleri R.E."/>
            <person name="Oakeley E.J."/>
            <person name="Faust A.M.E."/>
            <person name="Altorfer M."/>
            <person name="Dessus-Babus S."/>
            <person name="Burckhardt D."/>
            <person name="Oertli M."/>
            <person name="Naumann U."/>
            <person name="Petersen F."/>
            <person name="Wong J."/>
        </authorList>
    </citation>
    <scope>NUCLEOTIDE SEQUENCE</scope>
    <source>
        <strain evidence="1">GSM-AAB239-AS_SAM_17_03QT</strain>
    </source>
</reference>
<keyword evidence="2" id="KW-1185">Reference proteome</keyword>
<organism evidence="1 2">
    <name type="scientific">Iris pallida</name>
    <name type="common">Sweet iris</name>
    <dbReference type="NCBI Taxonomy" id="29817"/>
    <lineage>
        <taxon>Eukaryota</taxon>
        <taxon>Viridiplantae</taxon>
        <taxon>Streptophyta</taxon>
        <taxon>Embryophyta</taxon>
        <taxon>Tracheophyta</taxon>
        <taxon>Spermatophyta</taxon>
        <taxon>Magnoliopsida</taxon>
        <taxon>Liliopsida</taxon>
        <taxon>Asparagales</taxon>
        <taxon>Iridaceae</taxon>
        <taxon>Iridoideae</taxon>
        <taxon>Irideae</taxon>
        <taxon>Iris</taxon>
    </lineage>
</organism>
<sequence length="41" mass="4338">MKIKKGAGPFMHASLYKCCAQVPTGKRKPIGTAHITVVVVA</sequence>
<proteinExistence type="predicted"/>
<reference evidence="1" key="2">
    <citation type="submission" date="2023-04" db="EMBL/GenBank/DDBJ databases">
        <authorList>
            <person name="Bruccoleri R.E."/>
            <person name="Oakeley E.J."/>
            <person name="Faust A.-M."/>
            <person name="Dessus-Babus S."/>
            <person name="Altorfer M."/>
            <person name="Burckhardt D."/>
            <person name="Oertli M."/>
            <person name="Naumann U."/>
            <person name="Petersen F."/>
            <person name="Wong J."/>
        </authorList>
    </citation>
    <scope>NUCLEOTIDE SEQUENCE</scope>
    <source>
        <strain evidence="1">GSM-AAB239-AS_SAM_17_03QT</strain>
        <tissue evidence="1">Leaf</tissue>
    </source>
</reference>
<name>A0AAX6EMI0_IRIPA</name>
<accession>A0AAX6EMI0</accession>